<dbReference type="InterPro" id="IPR000095">
    <property type="entry name" value="CRIB_dom"/>
</dbReference>
<accession>A0A1Y2D4E7</accession>
<feature type="compositionally biased region" description="Basic and acidic residues" evidence="7">
    <location>
        <begin position="142"/>
        <end position="162"/>
    </location>
</feature>
<feature type="domain" description="CRIB" evidence="8">
    <location>
        <begin position="163"/>
        <end position="176"/>
    </location>
</feature>
<dbReference type="GO" id="GO:0004674">
    <property type="term" value="F:protein serine/threonine kinase activity"/>
    <property type="evidence" value="ECO:0007669"/>
    <property type="project" value="UniProtKB-KW"/>
</dbReference>
<dbReference type="Proteomes" id="UP000193920">
    <property type="component" value="Unassembled WGS sequence"/>
</dbReference>
<feature type="region of interest" description="Disordered" evidence="7">
    <location>
        <begin position="239"/>
        <end position="324"/>
    </location>
</feature>
<dbReference type="EMBL" id="MCOG01000089">
    <property type="protein sequence ID" value="ORY54014.1"/>
    <property type="molecule type" value="Genomic_DNA"/>
</dbReference>
<comment type="caution">
    <text evidence="9">The sequence shown here is derived from an EMBL/GenBank/DDBJ whole genome shotgun (WGS) entry which is preliminary data.</text>
</comment>
<dbReference type="SMART" id="SM00285">
    <property type="entry name" value="PBD"/>
    <property type="match status" value="1"/>
</dbReference>
<feature type="compositionally biased region" description="Polar residues" evidence="7">
    <location>
        <begin position="258"/>
        <end position="267"/>
    </location>
</feature>
<gene>
    <name evidence="9" type="ORF">LY90DRAFT_383167</name>
</gene>
<dbReference type="Pfam" id="PF00786">
    <property type="entry name" value="PBD"/>
    <property type="match status" value="1"/>
</dbReference>
<feature type="compositionally biased region" description="Low complexity" evidence="7">
    <location>
        <begin position="16"/>
        <end position="31"/>
    </location>
</feature>
<sequence length="324" mass="36895">MSDNTSPPNQFLDSQNNENSENSENSENNENSENKGNNVEKTLPTSSSILIGEKREIVEDKMEERDFIENIKERKRPESFSATSAYESSKSKTPRIPERNSLTAISPQNVEKKNKNSFKVAFASLKNSFSEIFSPSFNSTSSHEKKGSDKKNDKKSSNKKRDISIPYNALHVVHVGYDSKTGIFSGLPREWQVMLSQAGISKQDQEAHPDEVIKVINFYNDSTKLDRNEEIWDKFKNAQVDKHSKKSGKKNSIDKRSSCQSGHSSIFSLEHRNSRKFSKSKEENNDIKENKNKDENIKSNGTSSPPPKKEYETFYDKSFDLTVD</sequence>
<dbReference type="EC" id="2.7.11.1" evidence="1"/>
<protein>
    <recommendedName>
        <fullName evidence="1">non-specific serine/threonine protein kinase</fullName>
        <ecNumber evidence="1">2.7.11.1</ecNumber>
    </recommendedName>
</protein>
<keyword evidence="6" id="KW-0067">ATP-binding</keyword>
<keyword evidence="5" id="KW-0418">Kinase</keyword>
<evidence type="ECO:0000313" key="10">
    <source>
        <dbReference type="Proteomes" id="UP000193920"/>
    </source>
</evidence>
<keyword evidence="4" id="KW-0547">Nucleotide-binding</keyword>
<evidence type="ECO:0000256" key="4">
    <source>
        <dbReference type="ARBA" id="ARBA00022741"/>
    </source>
</evidence>
<reference evidence="9 10" key="1">
    <citation type="submission" date="2016-08" db="EMBL/GenBank/DDBJ databases">
        <title>A Parts List for Fungal Cellulosomes Revealed by Comparative Genomics.</title>
        <authorList>
            <consortium name="DOE Joint Genome Institute"/>
            <person name="Haitjema C.H."/>
            <person name="Gilmore S.P."/>
            <person name="Henske J.K."/>
            <person name="Solomon K.V."/>
            <person name="De Groot R."/>
            <person name="Kuo A."/>
            <person name="Mondo S.J."/>
            <person name="Salamov A.A."/>
            <person name="Labutti K."/>
            <person name="Zhao Z."/>
            <person name="Chiniquy J."/>
            <person name="Barry K."/>
            <person name="Brewer H.M."/>
            <person name="Purvine S.O."/>
            <person name="Wright A.T."/>
            <person name="Boxma B."/>
            <person name="Van Alen T."/>
            <person name="Hackstein J.H."/>
            <person name="Baker S.E."/>
            <person name="Grigoriev I.V."/>
            <person name="O'Malley M.A."/>
        </authorList>
    </citation>
    <scope>NUCLEOTIDE SEQUENCE [LARGE SCALE GENOMIC DNA]</scope>
    <source>
        <strain evidence="9 10">G1</strain>
    </source>
</reference>
<feature type="region of interest" description="Disordered" evidence="7">
    <location>
        <begin position="136"/>
        <end position="162"/>
    </location>
</feature>
<evidence type="ECO:0000256" key="3">
    <source>
        <dbReference type="ARBA" id="ARBA00022679"/>
    </source>
</evidence>
<dbReference type="CDD" id="cd01093">
    <property type="entry name" value="CRIB_PAK_like"/>
    <property type="match status" value="1"/>
</dbReference>
<dbReference type="OrthoDB" id="248923at2759"/>
<dbReference type="Gene3D" id="3.90.810.10">
    <property type="entry name" value="CRIB domain"/>
    <property type="match status" value="1"/>
</dbReference>
<dbReference type="GO" id="GO:0005524">
    <property type="term" value="F:ATP binding"/>
    <property type="evidence" value="ECO:0007669"/>
    <property type="project" value="UniProtKB-KW"/>
</dbReference>
<evidence type="ECO:0000256" key="1">
    <source>
        <dbReference type="ARBA" id="ARBA00012513"/>
    </source>
</evidence>
<dbReference type="PROSITE" id="PS50108">
    <property type="entry name" value="CRIB"/>
    <property type="match status" value="1"/>
</dbReference>
<feature type="region of interest" description="Disordered" evidence="7">
    <location>
        <begin position="69"/>
        <end position="104"/>
    </location>
</feature>
<proteinExistence type="predicted"/>
<keyword evidence="2" id="KW-0723">Serine/threonine-protein kinase</keyword>
<evidence type="ECO:0000259" key="8">
    <source>
        <dbReference type="PROSITE" id="PS50108"/>
    </source>
</evidence>
<feature type="compositionally biased region" description="Basic and acidic residues" evidence="7">
    <location>
        <begin position="69"/>
        <end position="78"/>
    </location>
</feature>
<keyword evidence="10" id="KW-1185">Reference proteome</keyword>
<dbReference type="AlphaFoldDB" id="A0A1Y2D4E7"/>
<dbReference type="InterPro" id="IPR036936">
    <property type="entry name" value="CRIB_dom_sf"/>
</dbReference>
<feature type="compositionally biased region" description="Basic and acidic residues" evidence="7">
    <location>
        <begin position="307"/>
        <end position="324"/>
    </location>
</feature>
<feature type="compositionally biased region" description="Basic and acidic residues" evidence="7">
    <location>
        <begin position="279"/>
        <end position="297"/>
    </location>
</feature>
<evidence type="ECO:0000256" key="5">
    <source>
        <dbReference type="ARBA" id="ARBA00022777"/>
    </source>
</evidence>
<evidence type="ECO:0000256" key="2">
    <source>
        <dbReference type="ARBA" id="ARBA00022527"/>
    </source>
</evidence>
<name>A0A1Y2D4E7_9FUNG</name>
<dbReference type="STRING" id="1754190.A0A1Y2D4E7"/>
<keyword evidence="3" id="KW-0808">Transferase</keyword>
<feature type="compositionally biased region" description="Polar residues" evidence="7">
    <location>
        <begin position="1"/>
        <end position="15"/>
    </location>
</feature>
<evidence type="ECO:0000256" key="6">
    <source>
        <dbReference type="ARBA" id="ARBA00022840"/>
    </source>
</evidence>
<evidence type="ECO:0000256" key="7">
    <source>
        <dbReference type="SAM" id="MobiDB-lite"/>
    </source>
</evidence>
<evidence type="ECO:0000313" key="9">
    <source>
        <dbReference type="EMBL" id="ORY54014.1"/>
    </source>
</evidence>
<feature type="compositionally biased region" description="Polar residues" evidence="7">
    <location>
        <begin position="35"/>
        <end position="49"/>
    </location>
</feature>
<dbReference type="InterPro" id="IPR033923">
    <property type="entry name" value="PAK_BD"/>
</dbReference>
<feature type="region of interest" description="Disordered" evidence="7">
    <location>
        <begin position="1"/>
        <end position="53"/>
    </location>
</feature>
<feature type="non-terminal residue" evidence="9">
    <location>
        <position position="324"/>
    </location>
</feature>
<organism evidence="9 10">
    <name type="scientific">Neocallimastix californiae</name>
    <dbReference type="NCBI Taxonomy" id="1754190"/>
    <lineage>
        <taxon>Eukaryota</taxon>
        <taxon>Fungi</taxon>
        <taxon>Fungi incertae sedis</taxon>
        <taxon>Chytridiomycota</taxon>
        <taxon>Chytridiomycota incertae sedis</taxon>
        <taxon>Neocallimastigomycetes</taxon>
        <taxon>Neocallimastigales</taxon>
        <taxon>Neocallimastigaceae</taxon>
        <taxon>Neocallimastix</taxon>
    </lineage>
</organism>